<dbReference type="Proteomes" id="UP000235081">
    <property type="component" value="Unassembled WGS sequence"/>
</dbReference>
<name>A0A2N6LM07_9CYAN</name>
<comment type="caution">
    <text evidence="1">The sequence shown here is derived from an EMBL/GenBank/DDBJ whole genome shotgun (WGS) entry which is preliminary data.</text>
</comment>
<dbReference type="RefSeq" id="WP_258001344.1">
    <property type="nucleotide sequence ID" value="NZ_NMQE01000110.1"/>
</dbReference>
<reference evidence="1 2" key="1">
    <citation type="submission" date="2017-07" db="EMBL/GenBank/DDBJ databases">
        <title>Genomes of Fischerella (Mastigocladus) sp. strains.</title>
        <authorList>
            <person name="Miller S.R."/>
        </authorList>
    </citation>
    <scope>NUCLEOTIDE SEQUENCE [LARGE SCALE GENOMIC DNA]</scope>
    <source>
        <strain evidence="1 2">CCMEE 5318</strain>
    </source>
</reference>
<dbReference type="EMBL" id="NMQE01000110">
    <property type="protein sequence ID" value="PMB26161.1"/>
    <property type="molecule type" value="Genomic_DNA"/>
</dbReference>
<evidence type="ECO:0000313" key="1">
    <source>
        <dbReference type="EMBL" id="PMB26161.1"/>
    </source>
</evidence>
<proteinExistence type="predicted"/>
<gene>
    <name evidence="1" type="ORF">CEN46_04245</name>
</gene>
<protein>
    <submittedName>
        <fullName evidence="1">Uncharacterized protein</fullName>
    </submittedName>
</protein>
<evidence type="ECO:0000313" key="2">
    <source>
        <dbReference type="Proteomes" id="UP000235081"/>
    </source>
</evidence>
<organism evidence="1 2">
    <name type="scientific">Fischerella thermalis CCMEE 5318</name>
    <dbReference type="NCBI Taxonomy" id="2019666"/>
    <lineage>
        <taxon>Bacteria</taxon>
        <taxon>Bacillati</taxon>
        <taxon>Cyanobacteriota</taxon>
        <taxon>Cyanophyceae</taxon>
        <taxon>Nostocales</taxon>
        <taxon>Hapalosiphonaceae</taxon>
        <taxon>Fischerella</taxon>
    </lineage>
</organism>
<dbReference type="AlphaFoldDB" id="A0A2N6LM07"/>
<sequence>MKLKIFSDLQYLPKALRPVTILQPFWSSPAEHDVAPWSKSIVHYAKISHYLFEITSLEKADTDYLLMQINGIC</sequence>
<accession>A0A2N6LM07</accession>